<dbReference type="PANTHER" id="PTHR46419:SF1">
    <property type="entry name" value="ARF-GAP DOMAIN-CONTAINING PROTEIN"/>
    <property type="match status" value="1"/>
</dbReference>
<dbReference type="GO" id="GO:0008270">
    <property type="term" value="F:zinc ion binding"/>
    <property type="evidence" value="ECO:0007669"/>
    <property type="project" value="UniProtKB-KW"/>
</dbReference>
<organism evidence="3 4">
    <name type="scientific">Gossypium stocksii</name>
    <dbReference type="NCBI Taxonomy" id="47602"/>
    <lineage>
        <taxon>Eukaryota</taxon>
        <taxon>Viridiplantae</taxon>
        <taxon>Streptophyta</taxon>
        <taxon>Embryophyta</taxon>
        <taxon>Tracheophyta</taxon>
        <taxon>Spermatophyta</taxon>
        <taxon>Magnoliopsida</taxon>
        <taxon>eudicotyledons</taxon>
        <taxon>Gunneridae</taxon>
        <taxon>Pentapetalae</taxon>
        <taxon>rosids</taxon>
        <taxon>malvids</taxon>
        <taxon>Malvales</taxon>
        <taxon>Malvaceae</taxon>
        <taxon>Malvoideae</taxon>
        <taxon>Gossypium</taxon>
    </lineage>
</organism>
<dbReference type="GO" id="GO:0005096">
    <property type="term" value="F:GTPase activator activity"/>
    <property type="evidence" value="ECO:0007669"/>
    <property type="project" value="InterPro"/>
</dbReference>
<evidence type="ECO:0000259" key="2">
    <source>
        <dbReference type="PROSITE" id="PS50115"/>
    </source>
</evidence>
<dbReference type="SUPFAM" id="SSF57863">
    <property type="entry name" value="ArfGap/RecO-like zinc finger"/>
    <property type="match status" value="1"/>
</dbReference>
<protein>
    <recommendedName>
        <fullName evidence="2">Arf-GAP domain-containing protein</fullName>
    </recommendedName>
</protein>
<dbReference type="Gene3D" id="1.10.220.150">
    <property type="entry name" value="Arf GTPase activating protein"/>
    <property type="match status" value="1"/>
</dbReference>
<dbReference type="InterPro" id="IPR001164">
    <property type="entry name" value="ArfGAP_dom"/>
</dbReference>
<comment type="caution">
    <text evidence="3">The sequence shown here is derived from an EMBL/GenBank/DDBJ whole genome shotgun (WGS) entry which is preliminary data.</text>
</comment>
<evidence type="ECO:0000313" key="4">
    <source>
        <dbReference type="Proteomes" id="UP000828251"/>
    </source>
</evidence>
<evidence type="ECO:0000256" key="1">
    <source>
        <dbReference type="PROSITE-ProRule" id="PRU00288"/>
    </source>
</evidence>
<dbReference type="Proteomes" id="UP000828251">
    <property type="component" value="Unassembled WGS sequence"/>
</dbReference>
<proteinExistence type="predicted"/>
<dbReference type="SMART" id="SM00105">
    <property type="entry name" value="ArfGap"/>
    <property type="match status" value="1"/>
</dbReference>
<keyword evidence="4" id="KW-1185">Reference proteome</keyword>
<dbReference type="InterPro" id="IPR044520">
    <property type="entry name" value="ARF_GAP_AGD5/15"/>
</dbReference>
<feature type="domain" description="Arf-GAP" evidence="2">
    <location>
        <begin position="1"/>
        <end position="77"/>
    </location>
</feature>
<keyword evidence="1" id="KW-0863">Zinc-finger</keyword>
<dbReference type="PROSITE" id="PS50115">
    <property type="entry name" value="ARFGAP"/>
    <property type="match status" value="1"/>
</dbReference>
<reference evidence="3 4" key="1">
    <citation type="journal article" date="2021" name="Plant Biotechnol. J.">
        <title>Multi-omics assisted identification of the key and species-specific regulatory components of drought-tolerant mechanisms in Gossypium stocksii.</title>
        <authorList>
            <person name="Yu D."/>
            <person name="Ke L."/>
            <person name="Zhang D."/>
            <person name="Wu Y."/>
            <person name="Sun Y."/>
            <person name="Mei J."/>
            <person name="Sun J."/>
            <person name="Sun Y."/>
        </authorList>
    </citation>
    <scope>NUCLEOTIDE SEQUENCE [LARGE SCALE GENOMIC DNA]</scope>
    <source>
        <strain evidence="4">cv. E1</strain>
        <tissue evidence="3">Leaf</tissue>
    </source>
</reference>
<keyword evidence="1" id="KW-0862">Zinc</keyword>
<name>A0A9D3V0Q6_9ROSI</name>
<evidence type="ECO:0000313" key="3">
    <source>
        <dbReference type="EMBL" id="KAH1066033.1"/>
    </source>
</evidence>
<accession>A0A9D3V0Q6</accession>
<keyword evidence="1" id="KW-0479">Metal-binding</keyword>
<dbReference type="InterPro" id="IPR038508">
    <property type="entry name" value="ArfGAP_dom_sf"/>
</dbReference>
<sequence length="234" mass="26657">MFRDSPKSWSDISKVRSATLDTWLPEQVSFIQFMGNEKSNNYWEAELPPNYNRAGIEHFIRAKYKEKRWIPQEGKARLPTSVSEEKESLHKLGPKDCGYKYMNTANHGFEEKKTSCPLFTDNSTPTPKSCLQVHLNVSQKVEHDIRPQEPLQNSEPSVSNADTINQEVTTTPSVLKIESIKQDVNTTASVAPAKVDYATEFSICSSWKILEKITLTFLLMRIPGLVFHLLKLNP</sequence>
<dbReference type="EMBL" id="JAIQCV010000009">
    <property type="protein sequence ID" value="KAH1066033.1"/>
    <property type="molecule type" value="Genomic_DNA"/>
</dbReference>
<dbReference type="Pfam" id="PF01412">
    <property type="entry name" value="ArfGap"/>
    <property type="match status" value="1"/>
</dbReference>
<gene>
    <name evidence="3" type="ORF">J1N35_031020</name>
</gene>
<dbReference type="PANTHER" id="PTHR46419">
    <property type="entry name" value="ADP-RIBOSYLATION FACTOR GTPASE-ACTIVATING PROTEIN AGD5"/>
    <property type="match status" value="1"/>
</dbReference>
<dbReference type="OrthoDB" id="10266696at2759"/>
<dbReference type="InterPro" id="IPR037278">
    <property type="entry name" value="ARFGAP/RecO"/>
</dbReference>
<dbReference type="AlphaFoldDB" id="A0A9D3V0Q6"/>